<feature type="domain" description="PPIase FKBP-type" evidence="7">
    <location>
        <begin position="222"/>
        <end position="310"/>
    </location>
</feature>
<dbReference type="Pfam" id="PF00254">
    <property type="entry name" value="FKBP_C"/>
    <property type="match status" value="1"/>
</dbReference>
<dbReference type="SUPFAM" id="SSF50891">
    <property type="entry name" value="Cyclophilin-like"/>
    <property type="match status" value="1"/>
</dbReference>
<reference evidence="9 10" key="1">
    <citation type="submission" date="2013-09" db="EMBL/GenBank/DDBJ databases">
        <authorList>
            <person name="Zeng Z."/>
            <person name="Chen C."/>
        </authorList>
    </citation>
    <scope>NUCLEOTIDE SEQUENCE [LARGE SCALE GENOMIC DNA]</scope>
    <source>
        <strain evidence="9 10">WB 4.1-42</strain>
    </source>
</reference>
<evidence type="ECO:0000313" key="10">
    <source>
        <dbReference type="Proteomes" id="UP000030111"/>
    </source>
</evidence>
<dbReference type="GO" id="GO:0006457">
    <property type="term" value="P:protein folding"/>
    <property type="evidence" value="ECO:0007669"/>
    <property type="project" value="InterPro"/>
</dbReference>
<protein>
    <recommendedName>
        <fullName evidence="6">Peptidyl-prolyl cis-trans isomerase</fullName>
        <ecNumber evidence="6">5.2.1.8</ecNumber>
    </recommendedName>
</protein>
<dbReference type="OrthoDB" id="9807797at2"/>
<dbReference type="FunFam" id="3.10.50.40:FF:000047">
    <property type="entry name" value="Peptidylprolyl isomerase"/>
    <property type="match status" value="1"/>
</dbReference>
<dbReference type="EC" id="5.2.1.8" evidence="6"/>
<dbReference type="PROSITE" id="PS00170">
    <property type="entry name" value="CSA_PPIASE_1"/>
    <property type="match status" value="1"/>
</dbReference>
<dbReference type="eggNOG" id="COG0545">
    <property type="taxonomic scope" value="Bacteria"/>
</dbReference>
<dbReference type="GO" id="GO:0003755">
    <property type="term" value="F:peptidyl-prolyl cis-trans isomerase activity"/>
    <property type="evidence" value="ECO:0007669"/>
    <property type="project" value="UniProtKB-UniRule"/>
</dbReference>
<keyword evidence="10" id="KW-1185">Reference proteome</keyword>
<dbReference type="AlphaFoldDB" id="A0A0A2MZX4"/>
<evidence type="ECO:0000256" key="4">
    <source>
        <dbReference type="ARBA" id="ARBA00023235"/>
    </source>
</evidence>
<gene>
    <name evidence="9" type="ORF">Q766_07330</name>
</gene>
<feature type="domain" description="PPIase cyclophilin-type" evidence="8">
    <location>
        <begin position="14"/>
        <end position="145"/>
    </location>
</feature>
<evidence type="ECO:0000256" key="2">
    <source>
        <dbReference type="ARBA" id="ARBA00007365"/>
    </source>
</evidence>
<keyword evidence="3 5" id="KW-0697">Rotamase</keyword>
<dbReference type="Proteomes" id="UP000030111">
    <property type="component" value="Unassembled WGS sequence"/>
</dbReference>
<dbReference type="PANTHER" id="PTHR45625">
    <property type="entry name" value="PEPTIDYL-PROLYL CIS-TRANS ISOMERASE-RELATED"/>
    <property type="match status" value="1"/>
</dbReference>
<evidence type="ECO:0000256" key="6">
    <source>
        <dbReference type="RuleBase" id="RU003915"/>
    </source>
</evidence>
<comment type="similarity">
    <text evidence="6">Belongs to the FKBP-type PPIase family.</text>
</comment>
<dbReference type="Gene3D" id="3.10.50.40">
    <property type="match status" value="1"/>
</dbReference>
<dbReference type="CDD" id="cd00317">
    <property type="entry name" value="cyclophilin"/>
    <property type="match status" value="1"/>
</dbReference>
<dbReference type="InterPro" id="IPR029000">
    <property type="entry name" value="Cyclophilin-like_dom_sf"/>
</dbReference>
<name>A0A0A2MZX4_9FLAO</name>
<dbReference type="eggNOG" id="COG0652">
    <property type="taxonomic scope" value="Bacteria"/>
</dbReference>
<dbReference type="PRINTS" id="PR00153">
    <property type="entry name" value="CSAPPISMRASE"/>
</dbReference>
<keyword evidence="4 5" id="KW-0413">Isomerase</keyword>
<organism evidence="9 10">
    <name type="scientific">Flavobacterium subsaxonicum WB 4.1-42 = DSM 21790</name>
    <dbReference type="NCBI Taxonomy" id="1121898"/>
    <lineage>
        <taxon>Bacteria</taxon>
        <taxon>Pseudomonadati</taxon>
        <taxon>Bacteroidota</taxon>
        <taxon>Flavobacteriia</taxon>
        <taxon>Flavobacteriales</taxon>
        <taxon>Flavobacteriaceae</taxon>
        <taxon>Flavobacterium</taxon>
    </lineage>
</organism>
<sequence length="310" mass="33820">MENGIYAKFNTSKGTILVELTYDKTPGTVGNFVGLAEGNLENNEKPQGKPYYDGLAFHRVIADFMIQGGCPQGKGTGGPGYQFDDEFHPDLRHDTPGVLSMANAGPGSNGSQFFITHVATPWLDNKHTVFGKVIEGQDVVDAIQQNDKIETLEIIRVGEDAQKWNAIEAFRTFEGSREKRIAEAKKQADEALDKIAAGFQKTESGLRYQIIQKGDGKQAEKGKTVSVHYKGALVNGQEFDSSYKRKQPIEFPLGKGNVIEGWDEGIALLKVGDKARFVIPSHLGYGSRGAGGVIPPDATLIFDVELMDVK</sequence>
<dbReference type="STRING" id="1121898.GCA_000422725_00187"/>
<dbReference type="InterPro" id="IPR020892">
    <property type="entry name" value="Cyclophilin-type_PPIase_CS"/>
</dbReference>
<evidence type="ECO:0000256" key="3">
    <source>
        <dbReference type="ARBA" id="ARBA00023110"/>
    </source>
</evidence>
<comment type="caution">
    <text evidence="9">The sequence shown here is derived from an EMBL/GenBank/DDBJ whole genome shotgun (WGS) entry which is preliminary data.</text>
</comment>
<comment type="similarity">
    <text evidence="2">Belongs to the cyclophilin-type PPIase family.</text>
</comment>
<dbReference type="InterPro" id="IPR002130">
    <property type="entry name" value="Cyclophilin-type_PPIase_dom"/>
</dbReference>
<dbReference type="PROSITE" id="PS50059">
    <property type="entry name" value="FKBP_PPIASE"/>
    <property type="match status" value="1"/>
</dbReference>
<dbReference type="Pfam" id="PF00160">
    <property type="entry name" value="Pro_isomerase"/>
    <property type="match status" value="1"/>
</dbReference>
<evidence type="ECO:0000313" key="9">
    <source>
        <dbReference type="EMBL" id="KGO93755.1"/>
    </source>
</evidence>
<dbReference type="PROSITE" id="PS50072">
    <property type="entry name" value="CSA_PPIASE_2"/>
    <property type="match status" value="1"/>
</dbReference>
<evidence type="ECO:0000259" key="7">
    <source>
        <dbReference type="PROSITE" id="PS50059"/>
    </source>
</evidence>
<evidence type="ECO:0000256" key="1">
    <source>
        <dbReference type="ARBA" id="ARBA00000971"/>
    </source>
</evidence>
<accession>A0A0A2MZX4</accession>
<evidence type="ECO:0000256" key="5">
    <source>
        <dbReference type="PROSITE-ProRule" id="PRU00277"/>
    </source>
</evidence>
<dbReference type="EMBL" id="JRLY01000004">
    <property type="protein sequence ID" value="KGO93755.1"/>
    <property type="molecule type" value="Genomic_DNA"/>
</dbReference>
<dbReference type="RefSeq" id="WP_026991669.1">
    <property type="nucleotide sequence ID" value="NZ_JRLY01000004.1"/>
</dbReference>
<dbReference type="InterPro" id="IPR044666">
    <property type="entry name" value="Cyclophilin_A-like"/>
</dbReference>
<proteinExistence type="inferred from homology"/>
<dbReference type="SUPFAM" id="SSF54534">
    <property type="entry name" value="FKBP-like"/>
    <property type="match status" value="1"/>
</dbReference>
<comment type="catalytic activity">
    <reaction evidence="1 5 6">
        <text>[protein]-peptidylproline (omega=180) = [protein]-peptidylproline (omega=0)</text>
        <dbReference type="Rhea" id="RHEA:16237"/>
        <dbReference type="Rhea" id="RHEA-COMP:10747"/>
        <dbReference type="Rhea" id="RHEA-COMP:10748"/>
        <dbReference type="ChEBI" id="CHEBI:83833"/>
        <dbReference type="ChEBI" id="CHEBI:83834"/>
        <dbReference type="EC" id="5.2.1.8"/>
    </reaction>
</comment>
<dbReference type="Gene3D" id="2.40.100.10">
    <property type="entry name" value="Cyclophilin-like"/>
    <property type="match status" value="1"/>
</dbReference>
<dbReference type="InterPro" id="IPR046357">
    <property type="entry name" value="PPIase_dom_sf"/>
</dbReference>
<dbReference type="InterPro" id="IPR001179">
    <property type="entry name" value="PPIase_FKBP_dom"/>
</dbReference>
<dbReference type="PANTHER" id="PTHR45625:SF4">
    <property type="entry name" value="PEPTIDYLPROLYL ISOMERASE DOMAIN AND WD REPEAT-CONTAINING PROTEIN 1"/>
    <property type="match status" value="1"/>
</dbReference>
<evidence type="ECO:0000259" key="8">
    <source>
        <dbReference type="PROSITE" id="PS50072"/>
    </source>
</evidence>